<dbReference type="Proteomes" id="UP001595604">
    <property type="component" value="Unassembled WGS sequence"/>
</dbReference>
<dbReference type="RefSeq" id="WP_379508849.1">
    <property type="nucleotide sequence ID" value="NZ_JBHRTQ010000004.1"/>
</dbReference>
<sequence length="331" mass="35001">MPLEPPDRDSLFLPDLGGATASGGAIPGLANEPAWVLAAREPSAIPVLIAVPHAGRVYPPGVEEHLRSPAQAAQRLEDRLVDRLGEAVAAATGAALLVARAPRAMIDLNRAPDDVDWSMFTREPDEAERLPGGPGGRAGGGLGLVPRRLPGIGELWKRPQRRAELEARLAQIHRPYHAELASQLARLRERWGTALLLDLHSMPPMAARGGMPAPEFVVGDRFGASCAGTLTALAFAWFARGGRLAAHNRPYAGGYSLDCHADPRGGVHAFQIEIARSSYLDSHLMEPGAGFAAVADHLAGLVRALAAELAAMGQMTRSRGRAADGWAQAAE</sequence>
<dbReference type="Pfam" id="PF05013">
    <property type="entry name" value="FGase"/>
    <property type="match status" value="1"/>
</dbReference>
<evidence type="ECO:0000313" key="2">
    <source>
        <dbReference type="Proteomes" id="UP001595604"/>
    </source>
</evidence>
<protein>
    <submittedName>
        <fullName evidence="1">N-formylglutamate amidohydrolase</fullName>
    </submittedName>
</protein>
<dbReference type="InterPro" id="IPR007709">
    <property type="entry name" value="N-FG_amidohydro"/>
</dbReference>
<proteinExistence type="predicted"/>
<keyword evidence="2" id="KW-1185">Reference proteome</keyword>
<gene>
    <name evidence="1" type="ORF">ACFOD9_04280</name>
</gene>
<comment type="caution">
    <text evidence="1">The sequence shown here is derived from an EMBL/GenBank/DDBJ whole genome shotgun (WGS) entry which is preliminary data.</text>
</comment>
<evidence type="ECO:0000313" key="1">
    <source>
        <dbReference type="EMBL" id="MFC3173464.1"/>
    </source>
</evidence>
<name>A0ABV7ILA6_9SPHN</name>
<dbReference type="SUPFAM" id="SSF53187">
    <property type="entry name" value="Zn-dependent exopeptidases"/>
    <property type="match status" value="1"/>
</dbReference>
<dbReference type="Gene3D" id="3.40.630.40">
    <property type="entry name" value="Zn-dependent exopeptidases"/>
    <property type="match status" value="1"/>
</dbReference>
<dbReference type="EMBL" id="JBHRTQ010000004">
    <property type="protein sequence ID" value="MFC3173464.1"/>
    <property type="molecule type" value="Genomic_DNA"/>
</dbReference>
<accession>A0ABV7ILA6</accession>
<organism evidence="1 2">
    <name type="scientific">Novosphingobium bradum</name>
    <dbReference type="NCBI Taxonomy" id="1737444"/>
    <lineage>
        <taxon>Bacteria</taxon>
        <taxon>Pseudomonadati</taxon>
        <taxon>Pseudomonadota</taxon>
        <taxon>Alphaproteobacteria</taxon>
        <taxon>Sphingomonadales</taxon>
        <taxon>Sphingomonadaceae</taxon>
        <taxon>Novosphingobium</taxon>
    </lineage>
</organism>
<reference evidence="2" key="1">
    <citation type="journal article" date="2019" name="Int. J. Syst. Evol. Microbiol.">
        <title>The Global Catalogue of Microorganisms (GCM) 10K type strain sequencing project: providing services to taxonomists for standard genome sequencing and annotation.</title>
        <authorList>
            <consortium name="The Broad Institute Genomics Platform"/>
            <consortium name="The Broad Institute Genome Sequencing Center for Infectious Disease"/>
            <person name="Wu L."/>
            <person name="Ma J."/>
        </authorList>
    </citation>
    <scope>NUCLEOTIDE SEQUENCE [LARGE SCALE GENOMIC DNA]</scope>
    <source>
        <strain evidence="2">KCTC 42984</strain>
    </source>
</reference>